<keyword evidence="2" id="KW-1185">Reference proteome</keyword>
<gene>
    <name evidence="1" type="ORF">M8744_04265</name>
</gene>
<proteinExistence type="predicted"/>
<evidence type="ECO:0000313" key="1">
    <source>
        <dbReference type="EMBL" id="MCM2561351.1"/>
    </source>
</evidence>
<organism evidence="1 2">
    <name type="scientific">Lutimaribacter degradans</name>
    <dbReference type="NCBI Taxonomy" id="2945989"/>
    <lineage>
        <taxon>Bacteria</taxon>
        <taxon>Pseudomonadati</taxon>
        <taxon>Pseudomonadota</taxon>
        <taxon>Alphaproteobacteria</taxon>
        <taxon>Rhodobacterales</taxon>
        <taxon>Roseobacteraceae</taxon>
        <taxon>Lutimaribacter</taxon>
    </lineage>
</organism>
<evidence type="ECO:0000313" key="2">
    <source>
        <dbReference type="Proteomes" id="UP001203036"/>
    </source>
</evidence>
<accession>A0ACC5ZUB4</accession>
<comment type="caution">
    <text evidence="1">The sequence shown here is derived from an EMBL/GenBank/DDBJ whole genome shotgun (WGS) entry which is preliminary data.</text>
</comment>
<name>A0ACC5ZUB4_9RHOB</name>
<protein>
    <submittedName>
        <fullName evidence="1">Uncharacterized protein</fullName>
    </submittedName>
</protein>
<reference evidence="1" key="1">
    <citation type="submission" date="2022-06" db="EMBL/GenBank/DDBJ databases">
        <title>Lutimaribacter sp. EGI FJ00013, a novel bacterium isolated from a salt lake sediment enrichment.</title>
        <authorList>
            <person name="Gao L."/>
            <person name="Fang B.-Z."/>
            <person name="Li W.-J."/>
        </authorList>
    </citation>
    <scope>NUCLEOTIDE SEQUENCE</scope>
    <source>
        <strain evidence="1">EGI FJ00013</strain>
    </source>
</reference>
<sequence>MTDTTQNEIRAHLAARLMETANGLSRGDVLPEAEIATAFVMTGATIAACHNGAVGAAEWLRDLADAIEQGEKSLNGPMQ</sequence>
<dbReference type="EMBL" id="JAMQGO010000001">
    <property type="protein sequence ID" value="MCM2561351.1"/>
    <property type="molecule type" value="Genomic_DNA"/>
</dbReference>
<dbReference type="Proteomes" id="UP001203036">
    <property type="component" value="Unassembled WGS sequence"/>
</dbReference>